<accession>A0A8K1CIC6</accession>
<evidence type="ECO:0000256" key="1">
    <source>
        <dbReference type="SAM" id="MobiDB-lite"/>
    </source>
</evidence>
<sequence>MQHEILEEHSLQSSVDEHQDQPHPDVSNLTKQHPLTPSELDRHQEFVRGDIPAYEAKIEFANAHGRPKHPVWQYFSHAHLQQHTKQLPRLKHSTTDHVEVTCNFCHMKLVREETMTKGSNEALVQIQLTRAVLHDMLNHLSSCTMCPSHVRLEMKSWPSVPRSFGGKHETPHAIEHERLHDPLITIPDINPEAPR</sequence>
<dbReference type="Proteomes" id="UP000794436">
    <property type="component" value="Unassembled WGS sequence"/>
</dbReference>
<protein>
    <submittedName>
        <fullName evidence="2">Uncharacterized protein</fullName>
    </submittedName>
</protein>
<reference evidence="2" key="1">
    <citation type="submission" date="2019-03" db="EMBL/GenBank/DDBJ databases">
        <title>Long read genome sequence of the mycoparasitic Pythium oligandrum ATCC 38472 isolated from sugarbeet rhizosphere.</title>
        <authorList>
            <person name="Gaulin E."/>
        </authorList>
    </citation>
    <scope>NUCLEOTIDE SEQUENCE</scope>
    <source>
        <strain evidence="2">ATCC 38472_TT</strain>
    </source>
</reference>
<name>A0A8K1CIC6_PYTOL</name>
<keyword evidence="3" id="KW-1185">Reference proteome</keyword>
<dbReference type="EMBL" id="SPLM01000072">
    <property type="protein sequence ID" value="TMW63604.1"/>
    <property type="molecule type" value="Genomic_DNA"/>
</dbReference>
<evidence type="ECO:0000313" key="2">
    <source>
        <dbReference type="EMBL" id="TMW63604.1"/>
    </source>
</evidence>
<dbReference type="AlphaFoldDB" id="A0A8K1CIC6"/>
<proteinExistence type="predicted"/>
<feature type="region of interest" description="Disordered" evidence="1">
    <location>
        <begin position="1"/>
        <end position="35"/>
    </location>
</feature>
<feature type="compositionally biased region" description="Basic and acidic residues" evidence="1">
    <location>
        <begin position="1"/>
        <end position="23"/>
    </location>
</feature>
<comment type="caution">
    <text evidence="2">The sequence shown here is derived from an EMBL/GenBank/DDBJ whole genome shotgun (WGS) entry which is preliminary data.</text>
</comment>
<evidence type="ECO:0000313" key="3">
    <source>
        <dbReference type="Proteomes" id="UP000794436"/>
    </source>
</evidence>
<organism evidence="2 3">
    <name type="scientific">Pythium oligandrum</name>
    <name type="common">Mycoparasitic fungus</name>
    <dbReference type="NCBI Taxonomy" id="41045"/>
    <lineage>
        <taxon>Eukaryota</taxon>
        <taxon>Sar</taxon>
        <taxon>Stramenopiles</taxon>
        <taxon>Oomycota</taxon>
        <taxon>Peronosporomycetes</taxon>
        <taxon>Pythiales</taxon>
        <taxon>Pythiaceae</taxon>
        <taxon>Pythium</taxon>
    </lineage>
</organism>
<gene>
    <name evidence="2" type="ORF">Poli38472_002545</name>
</gene>